<keyword evidence="2" id="KW-1185">Reference proteome</keyword>
<protein>
    <submittedName>
        <fullName evidence="1">Uncharacterized protein</fullName>
    </submittedName>
</protein>
<sequence length="118" mass="13866">MSSKISILVHSYVFQNFHFGRDMNGLLMKFGIENRKCWNSESFEIKLQWPDGLLTHRYEGREKKNRCLVWDPEKRIVTLKVNGEIPRVGDEENGGSKSGTYLILSNKVHQNKLWNIRE</sequence>
<dbReference type="EMBL" id="BGPR01020609">
    <property type="protein sequence ID" value="GBN85071.1"/>
    <property type="molecule type" value="Genomic_DNA"/>
</dbReference>
<evidence type="ECO:0000313" key="2">
    <source>
        <dbReference type="Proteomes" id="UP000499080"/>
    </source>
</evidence>
<dbReference type="Proteomes" id="UP000499080">
    <property type="component" value="Unassembled WGS sequence"/>
</dbReference>
<comment type="caution">
    <text evidence="1">The sequence shown here is derived from an EMBL/GenBank/DDBJ whole genome shotgun (WGS) entry which is preliminary data.</text>
</comment>
<reference evidence="1 2" key="1">
    <citation type="journal article" date="2019" name="Sci. Rep.">
        <title>Orb-weaving spider Araneus ventricosus genome elucidates the spidroin gene catalogue.</title>
        <authorList>
            <person name="Kono N."/>
            <person name="Nakamura H."/>
            <person name="Ohtoshi R."/>
            <person name="Moran D.A.P."/>
            <person name="Shinohara A."/>
            <person name="Yoshida Y."/>
            <person name="Fujiwara M."/>
            <person name="Mori M."/>
            <person name="Tomita M."/>
            <person name="Arakawa K."/>
        </authorList>
    </citation>
    <scope>NUCLEOTIDE SEQUENCE [LARGE SCALE GENOMIC DNA]</scope>
</reference>
<accession>A0A4Y2SAY2</accession>
<name>A0A4Y2SAY2_ARAVE</name>
<organism evidence="1 2">
    <name type="scientific">Araneus ventricosus</name>
    <name type="common">Orbweaver spider</name>
    <name type="synonym">Epeira ventricosa</name>
    <dbReference type="NCBI Taxonomy" id="182803"/>
    <lineage>
        <taxon>Eukaryota</taxon>
        <taxon>Metazoa</taxon>
        <taxon>Ecdysozoa</taxon>
        <taxon>Arthropoda</taxon>
        <taxon>Chelicerata</taxon>
        <taxon>Arachnida</taxon>
        <taxon>Araneae</taxon>
        <taxon>Araneomorphae</taxon>
        <taxon>Entelegynae</taxon>
        <taxon>Araneoidea</taxon>
        <taxon>Araneidae</taxon>
        <taxon>Araneus</taxon>
    </lineage>
</organism>
<evidence type="ECO:0000313" key="1">
    <source>
        <dbReference type="EMBL" id="GBN85071.1"/>
    </source>
</evidence>
<proteinExistence type="predicted"/>
<dbReference type="AlphaFoldDB" id="A0A4Y2SAY2"/>
<gene>
    <name evidence="1" type="ORF">AVEN_178601_1</name>
</gene>